<feature type="region of interest" description="Disordered" evidence="1">
    <location>
        <begin position="636"/>
        <end position="660"/>
    </location>
</feature>
<name>A0A7I8XCW4_BURXY</name>
<dbReference type="EMBL" id="CAJFDI010000004">
    <property type="protein sequence ID" value="CAD5225204.1"/>
    <property type="molecule type" value="Genomic_DNA"/>
</dbReference>
<protein>
    <submittedName>
        <fullName evidence="2">(pine wood nematode) hypothetical protein</fullName>
    </submittedName>
</protein>
<feature type="compositionally biased region" description="Polar residues" evidence="1">
    <location>
        <begin position="447"/>
        <end position="462"/>
    </location>
</feature>
<gene>
    <name evidence="2" type="ORF">BXYJ_LOCUS8427</name>
</gene>
<evidence type="ECO:0000313" key="2">
    <source>
        <dbReference type="EMBL" id="CAD5225204.1"/>
    </source>
</evidence>
<keyword evidence="3" id="KW-1185">Reference proteome</keyword>
<dbReference type="AlphaFoldDB" id="A0A7I8XCW4"/>
<dbReference type="EMBL" id="CAJFCV020000004">
    <property type="protein sequence ID" value="CAG9114211.1"/>
    <property type="molecule type" value="Genomic_DNA"/>
</dbReference>
<dbReference type="OrthoDB" id="10660284at2759"/>
<dbReference type="Proteomes" id="UP000659654">
    <property type="component" value="Unassembled WGS sequence"/>
</dbReference>
<comment type="caution">
    <text evidence="2">The sequence shown here is derived from an EMBL/GenBank/DDBJ whole genome shotgun (WGS) entry which is preliminary data.</text>
</comment>
<organism evidence="2 3">
    <name type="scientific">Bursaphelenchus xylophilus</name>
    <name type="common">Pinewood nematode worm</name>
    <name type="synonym">Aphelenchoides xylophilus</name>
    <dbReference type="NCBI Taxonomy" id="6326"/>
    <lineage>
        <taxon>Eukaryota</taxon>
        <taxon>Metazoa</taxon>
        <taxon>Ecdysozoa</taxon>
        <taxon>Nematoda</taxon>
        <taxon>Chromadorea</taxon>
        <taxon>Rhabditida</taxon>
        <taxon>Tylenchina</taxon>
        <taxon>Tylenchomorpha</taxon>
        <taxon>Aphelenchoidea</taxon>
        <taxon>Aphelenchoididae</taxon>
        <taxon>Bursaphelenchus</taxon>
    </lineage>
</organism>
<proteinExistence type="predicted"/>
<sequence length="741" mass="79286">MDPRGGVGASRAAGDIPDLSLRALRKLIVSCAVSRLQSTNRGVNVLPSPQAIPGRCLQLHNAMAMLMMLPHSDGFFDGGGCCGCGCCCLANSIRFDSPLDPAVAVAVHPVVVNPAVVSSVVVSPVAVVAPAVAVSPAVANNVAASRVVVASPAAVSNVAVSRAVVASLAAAVSCAALPAAAMAATPHHHHKKGKKKDHHFFHHHHHHHYFHGFPEGQECKCVCPENPSGGFGSAGTASTNSNTAYGPASPNYGTNTQNPTFTTSESTATNCGSCQNCNCANGPSCLNSPNYQFGSSSTQNPFNTGTNSNAFTGAGNQNGYATPNGPCACDPATFTSAQSPCQACPCGQTPGFNPTNAGFGSGSQTNAYGTGNGYGSNYGQDAQPCPLPDPLPCNCENVNMNNLNNPAGAPMNPSMGTTPNNGVGGGLNAFMNFANSFGGFGSSMGNQNPQNMGTQNPQTSAAPQAADGDNEPSPEDCQYVENAMRWLNQQQNRETQPPGQQPNPGCNCGFNNYGANYGQNFPGFNGNPRDFQGYGSNYNGYQPSPESMYGGNYAQQQAGPYGFFQHLFNRKKRENPTFSDKIFDFFFPLQDDFEQFHRDYQRDFINDNKVNPERTERPRRCCDCCCYLCCNSKREAPTPQKDEKVQPQNTPPPEHMRPSRPIFETPHDTLYRAPHKIIPDTEPLPINPPPEYVNHLQPPPMLVNHLNPPHIEIAHPPRILQPPVETPYPHQLRFNLKKRKR</sequence>
<reference evidence="2" key="1">
    <citation type="submission" date="2020-09" db="EMBL/GenBank/DDBJ databases">
        <authorList>
            <person name="Kikuchi T."/>
        </authorList>
    </citation>
    <scope>NUCLEOTIDE SEQUENCE</scope>
    <source>
        <strain evidence="2">Ka4C1</strain>
    </source>
</reference>
<evidence type="ECO:0000256" key="1">
    <source>
        <dbReference type="SAM" id="MobiDB-lite"/>
    </source>
</evidence>
<evidence type="ECO:0000313" key="3">
    <source>
        <dbReference type="Proteomes" id="UP000659654"/>
    </source>
</evidence>
<dbReference type="Proteomes" id="UP000582659">
    <property type="component" value="Unassembled WGS sequence"/>
</dbReference>
<feature type="region of interest" description="Disordered" evidence="1">
    <location>
        <begin position="441"/>
        <end position="476"/>
    </location>
</feature>
<feature type="compositionally biased region" description="Basic and acidic residues" evidence="1">
    <location>
        <begin position="636"/>
        <end position="645"/>
    </location>
</feature>
<accession>A0A7I8XCW4</accession>